<keyword evidence="3" id="KW-1185">Reference proteome</keyword>
<evidence type="ECO:0000256" key="1">
    <source>
        <dbReference type="SAM" id="SignalP"/>
    </source>
</evidence>
<keyword evidence="1" id="KW-0732">Signal</keyword>
<dbReference type="Pfam" id="PF11937">
    <property type="entry name" value="DUF3455"/>
    <property type="match status" value="1"/>
</dbReference>
<feature type="signal peptide" evidence="1">
    <location>
        <begin position="1"/>
        <end position="18"/>
    </location>
</feature>
<dbReference type="EMBL" id="KV417523">
    <property type="protein sequence ID" value="KZP25027.1"/>
    <property type="molecule type" value="Genomic_DNA"/>
</dbReference>
<dbReference type="AlphaFoldDB" id="A0A166NI26"/>
<accession>A0A166NI26</accession>
<protein>
    <recommendedName>
        <fullName evidence="4">Malate dehydrogenase</fullName>
    </recommendedName>
</protein>
<dbReference type="PANTHER" id="PTHR35567:SF1">
    <property type="entry name" value="CONSERVED FUNGAL PROTEIN (AFU_ORTHOLOGUE AFUA_1G14230)"/>
    <property type="match status" value="1"/>
</dbReference>
<dbReference type="PANTHER" id="PTHR35567">
    <property type="entry name" value="MALATE DEHYDROGENASE (AFU_ORTHOLOGUE AFUA_2G13800)"/>
    <property type="match status" value="1"/>
</dbReference>
<evidence type="ECO:0000313" key="3">
    <source>
        <dbReference type="Proteomes" id="UP000076532"/>
    </source>
</evidence>
<gene>
    <name evidence="2" type="ORF">FIBSPDRAFT_856406</name>
</gene>
<sequence>MLAFATIASFLFAAPAMAAPLAPSGPSTNPSTNCSLANATMALPTGQTALTAATTAMKFVGLGVGTQNYTCNSTSLTYISLGAVAELFDVSCLVSQPSFASLQDTAFARWTASTAPKTPEALIAHPKWDFTSNVDAGNANAFVIGAKTGDLPAPTGTSDVDWLQLKAVEGDLASTVYRTDTRGGQPPASVSCLSLFCEI</sequence>
<organism evidence="2 3">
    <name type="scientific">Athelia psychrophila</name>
    <dbReference type="NCBI Taxonomy" id="1759441"/>
    <lineage>
        <taxon>Eukaryota</taxon>
        <taxon>Fungi</taxon>
        <taxon>Dikarya</taxon>
        <taxon>Basidiomycota</taxon>
        <taxon>Agaricomycotina</taxon>
        <taxon>Agaricomycetes</taxon>
        <taxon>Agaricomycetidae</taxon>
        <taxon>Atheliales</taxon>
        <taxon>Atheliaceae</taxon>
        <taxon>Athelia</taxon>
    </lineage>
</organism>
<reference evidence="2 3" key="1">
    <citation type="journal article" date="2016" name="Mol. Biol. Evol.">
        <title>Comparative Genomics of Early-Diverging Mushroom-Forming Fungi Provides Insights into the Origins of Lignocellulose Decay Capabilities.</title>
        <authorList>
            <person name="Nagy L.G."/>
            <person name="Riley R."/>
            <person name="Tritt A."/>
            <person name="Adam C."/>
            <person name="Daum C."/>
            <person name="Floudas D."/>
            <person name="Sun H."/>
            <person name="Yadav J.S."/>
            <person name="Pangilinan J."/>
            <person name="Larsson K.H."/>
            <person name="Matsuura K."/>
            <person name="Barry K."/>
            <person name="Labutti K."/>
            <person name="Kuo R."/>
            <person name="Ohm R.A."/>
            <person name="Bhattacharya S.S."/>
            <person name="Shirouzu T."/>
            <person name="Yoshinaga Y."/>
            <person name="Martin F.M."/>
            <person name="Grigoriev I.V."/>
            <person name="Hibbett D.S."/>
        </authorList>
    </citation>
    <scope>NUCLEOTIDE SEQUENCE [LARGE SCALE GENOMIC DNA]</scope>
    <source>
        <strain evidence="2 3">CBS 109695</strain>
    </source>
</reference>
<dbReference type="InterPro" id="IPR021851">
    <property type="entry name" value="DUF3455"/>
</dbReference>
<dbReference type="Proteomes" id="UP000076532">
    <property type="component" value="Unassembled WGS sequence"/>
</dbReference>
<evidence type="ECO:0000313" key="2">
    <source>
        <dbReference type="EMBL" id="KZP25027.1"/>
    </source>
</evidence>
<feature type="chain" id="PRO_5007877808" description="Malate dehydrogenase" evidence="1">
    <location>
        <begin position="19"/>
        <end position="199"/>
    </location>
</feature>
<name>A0A166NI26_9AGAM</name>
<evidence type="ECO:0008006" key="4">
    <source>
        <dbReference type="Google" id="ProtNLM"/>
    </source>
</evidence>
<proteinExistence type="predicted"/>
<dbReference type="OrthoDB" id="1859733at2759"/>